<gene>
    <name evidence="2" type="ORF">MHPYR_770014</name>
</gene>
<dbReference type="EMBL" id="FLQS01000075">
    <property type="protein sequence ID" value="SBS79386.1"/>
    <property type="molecule type" value="Genomic_DNA"/>
</dbReference>
<evidence type="ECO:0000313" key="2">
    <source>
        <dbReference type="EMBL" id="SBS79386.1"/>
    </source>
</evidence>
<proteinExistence type="predicted"/>
<feature type="region of interest" description="Disordered" evidence="1">
    <location>
        <begin position="54"/>
        <end position="73"/>
    </location>
</feature>
<reference evidence="2" key="1">
    <citation type="submission" date="2016-03" db="EMBL/GenBank/DDBJ databases">
        <authorList>
            <person name="Ploux O."/>
        </authorList>
    </citation>
    <scope>NUCLEOTIDE SEQUENCE</scope>
    <source>
        <strain evidence="2">UC10</strain>
    </source>
</reference>
<organism evidence="2">
    <name type="scientific">uncultured Mycobacterium sp</name>
    <dbReference type="NCBI Taxonomy" id="171292"/>
    <lineage>
        <taxon>Bacteria</taxon>
        <taxon>Bacillati</taxon>
        <taxon>Actinomycetota</taxon>
        <taxon>Actinomycetes</taxon>
        <taxon>Mycobacteriales</taxon>
        <taxon>Mycobacteriaceae</taxon>
        <taxon>Mycobacterium</taxon>
        <taxon>environmental samples</taxon>
    </lineage>
</organism>
<dbReference type="AlphaFoldDB" id="A0A1Y5PKY3"/>
<accession>A0A1Y5PKY3</accession>
<evidence type="ECO:0000256" key="1">
    <source>
        <dbReference type="SAM" id="MobiDB-lite"/>
    </source>
</evidence>
<protein>
    <submittedName>
        <fullName evidence="2">Uncharacterized protein</fullName>
    </submittedName>
</protein>
<name>A0A1Y5PKY3_9MYCO</name>
<sequence length="73" mass="7999">MAVGAHRGAPRQPALAGECRWQVVTEYPVNRVALQAREDFYRFALELNIGGGCSWHADNPLRGRPARPDAPAS</sequence>